<evidence type="ECO:0000313" key="3">
    <source>
        <dbReference type="Proteomes" id="UP000299102"/>
    </source>
</evidence>
<dbReference type="AlphaFoldDB" id="A0A4C1UPI0"/>
<evidence type="ECO:0000313" key="2">
    <source>
        <dbReference type="EMBL" id="GBP27967.1"/>
    </source>
</evidence>
<keyword evidence="3" id="KW-1185">Reference proteome</keyword>
<feature type="compositionally biased region" description="Basic and acidic residues" evidence="1">
    <location>
        <begin position="46"/>
        <end position="59"/>
    </location>
</feature>
<protein>
    <submittedName>
        <fullName evidence="2">Uncharacterized protein</fullName>
    </submittedName>
</protein>
<feature type="region of interest" description="Disordered" evidence="1">
    <location>
        <begin position="21"/>
        <end position="79"/>
    </location>
</feature>
<accession>A0A4C1UPI0</accession>
<gene>
    <name evidence="2" type="ORF">EVAR_83597_1</name>
</gene>
<name>A0A4C1UPI0_EUMVA</name>
<organism evidence="2 3">
    <name type="scientific">Eumeta variegata</name>
    <name type="common">Bagworm moth</name>
    <name type="synonym">Eumeta japonica</name>
    <dbReference type="NCBI Taxonomy" id="151549"/>
    <lineage>
        <taxon>Eukaryota</taxon>
        <taxon>Metazoa</taxon>
        <taxon>Ecdysozoa</taxon>
        <taxon>Arthropoda</taxon>
        <taxon>Hexapoda</taxon>
        <taxon>Insecta</taxon>
        <taxon>Pterygota</taxon>
        <taxon>Neoptera</taxon>
        <taxon>Endopterygota</taxon>
        <taxon>Lepidoptera</taxon>
        <taxon>Glossata</taxon>
        <taxon>Ditrysia</taxon>
        <taxon>Tineoidea</taxon>
        <taxon>Psychidae</taxon>
        <taxon>Oiketicinae</taxon>
        <taxon>Eumeta</taxon>
    </lineage>
</organism>
<reference evidence="2 3" key="1">
    <citation type="journal article" date="2019" name="Commun. Biol.">
        <title>The bagworm genome reveals a unique fibroin gene that provides high tensile strength.</title>
        <authorList>
            <person name="Kono N."/>
            <person name="Nakamura H."/>
            <person name="Ohtoshi R."/>
            <person name="Tomita M."/>
            <person name="Numata K."/>
            <person name="Arakawa K."/>
        </authorList>
    </citation>
    <scope>NUCLEOTIDE SEQUENCE [LARGE SCALE GENOMIC DNA]</scope>
</reference>
<proteinExistence type="predicted"/>
<dbReference type="EMBL" id="BGZK01000201">
    <property type="protein sequence ID" value="GBP27967.1"/>
    <property type="molecule type" value="Genomic_DNA"/>
</dbReference>
<sequence>MLKHDRMLGLCIILNGRVDVRGGASRPTPDRRAHVTPRRQGIVLTHEPEQLGRSPELRGARRRRRRPDAFTLPVVTLSR</sequence>
<dbReference type="Proteomes" id="UP000299102">
    <property type="component" value="Unassembled WGS sequence"/>
</dbReference>
<evidence type="ECO:0000256" key="1">
    <source>
        <dbReference type="SAM" id="MobiDB-lite"/>
    </source>
</evidence>
<comment type="caution">
    <text evidence="2">The sequence shown here is derived from an EMBL/GenBank/DDBJ whole genome shotgun (WGS) entry which is preliminary data.</text>
</comment>